<evidence type="ECO:0000313" key="2">
    <source>
        <dbReference type="EMBL" id="PKR90938.1"/>
    </source>
</evidence>
<dbReference type="InterPro" id="IPR013096">
    <property type="entry name" value="Cupin_2"/>
</dbReference>
<evidence type="ECO:0000259" key="1">
    <source>
        <dbReference type="Pfam" id="PF07883"/>
    </source>
</evidence>
<proteinExistence type="predicted"/>
<evidence type="ECO:0000313" key="3">
    <source>
        <dbReference type="Proteomes" id="UP000233491"/>
    </source>
</evidence>
<organism evidence="2 3">
    <name type="scientific">Pleomorphomonas diazotrophica</name>
    <dbReference type="NCBI Taxonomy" id="1166257"/>
    <lineage>
        <taxon>Bacteria</taxon>
        <taxon>Pseudomonadati</taxon>
        <taxon>Pseudomonadota</taxon>
        <taxon>Alphaproteobacteria</taxon>
        <taxon>Hyphomicrobiales</taxon>
        <taxon>Pleomorphomonadaceae</taxon>
        <taxon>Pleomorphomonas</taxon>
    </lineage>
</organism>
<dbReference type="OrthoDB" id="122936at2"/>
<keyword evidence="3" id="KW-1185">Reference proteome</keyword>
<dbReference type="Gene3D" id="2.60.120.10">
    <property type="entry name" value="Jelly Rolls"/>
    <property type="match status" value="1"/>
</dbReference>
<feature type="domain" description="Cupin type-2" evidence="1">
    <location>
        <begin position="55"/>
        <end position="117"/>
    </location>
</feature>
<dbReference type="EMBL" id="PJNW01000002">
    <property type="protein sequence ID" value="PKR90938.1"/>
    <property type="molecule type" value="Genomic_DNA"/>
</dbReference>
<dbReference type="InterPro" id="IPR011051">
    <property type="entry name" value="RmlC_Cupin_sf"/>
</dbReference>
<dbReference type="RefSeq" id="WP_101288201.1">
    <property type="nucleotide sequence ID" value="NZ_FOUQ01000001.1"/>
</dbReference>
<gene>
    <name evidence="2" type="ORF">CXZ10_06245</name>
</gene>
<dbReference type="AlphaFoldDB" id="A0A1I4Q551"/>
<reference evidence="2 3" key="1">
    <citation type="submission" date="2017-12" db="EMBL/GenBank/DDBJ databases">
        <title>Anaerobic carbon monoxide metabolism by Pleomorphomonas carboxyditropha sp. nov., a new mesophilic hydrogenogenic carboxidotroph.</title>
        <authorList>
            <person name="Esquivel-Elizondo S."/>
            <person name="Krajmalnik-Brown R."/>
        </authorList>
    </citation>
    <scope>NUCLEOTIDE SEQUENCE [LARGE SCALE GENOMIC DNA]</scope>
    <source>
        <strain evidence="2 3">R5-392</strain>
    </source>
</reference>
<comment type="caution">
    <text evidence="2">The sequence shown here is derived from an EMBL/GenBank/DDBJ whole genome shotgun (WGS) entry which is preliminary data.</text>
</comment>
<dbReference type="Pfam" id="PF07883">
    <property type="entry name" value="Cupin_2"/>
    <property type="match status" value="1"/>
</dbReference>
<sequence length="128" mass="14161">MKFETFDLATVSADDRMAKKLRLFNPNGKGPRGGHVLGQELGTEVTILAYGNDSPGDGPVMHVHPYDEVFVILEGRARFYVGDQVIDAEAGDVVLGPHGLPHRFENLGPGRLQTLDVHHFKRWCQVNV</sequence>
<accession>A0A1I4Q551</accession>
<dbReference type="InterPro" id="IPR014710">
    <property type="entry name" value="RmlC-like_jellyroll"/>
</dbReference>
<protein>
    <submittedName>
        <fullName evidence="2">Cupin domain-containing protein</fullName>
    </submittedName>
</protein>
<name>A0A1I4Q551_9HYPH</name>
<dbReference type="Proteomes" id="UP000233491">
    <property type="component" value="Unassembled WGS sequence"/>
</dbReference>
<dbReference type="SUPFAM" id="SSF51182">
    <property type="entry name" value="RmlC-like cupins"/>
    <property type="match status" value="1"/>
</dbReference>